<comment type="caution">
    <text evidence="2">The sequence shown here is derived from an EMBL/GenBank/DDBJ whole genome shotgun (WGS) entry which is preliminary data.</text>
</comment>
<sequence length="388" mass="44810">MANLPPELVADILVRLPVKSLLRFRCVSKPWCFLIDSRNFTKMHLIQSKKTSTNLTLVLGFLGVYSIELGSLDSAIPLRPPFSASDLSNSCNGLILVLAKNPFIWNPFTRKFREVPTSPVEYPVDLEVGSAYETYGFAYDSENDDYIVVRVVEFRGFDLTWIRSETKVYTSKSNVWRKIENFPYQLPYKRVWGVHLNGALHTVVKNVAGHGNFFWSIMAFDVRNEQHYPVPKPDFRGMDVEFTVEVLRDRLCLIRPWKKNRTDIWIMKEYGVKESWTKLLSIAPPVVESYVTLCPLAYSKNGEEILLNHDDKRLIWYHLRRKTVRNVSVDGLPFVFYAEVCTESLVHPDGLVGEADEDELSQQEKGMGRKLKKEKRDDFLSEGFKLVL</sequence>
<dbReference type="InterPro" id="IPR001810">
    <property type="entry name" value="F-box_dom"/>
</dbReference>
<dbReference type="InterPro" id="IPR036047">
    <property type="entry name" value="F-box-like_dom_sf"/>
</dbReference>
<dbReference type="InterPro" id="IPR050796">
    <property type="entry name" value="SCF_F-box_component"/>
</dbReference>
<dbReference type="PROSITE" id="PS50181">
    <property type="entry name" value="FBOX"/>
    <property type="match status" value="1"/>
</dbReference>
<dbReference type="AlphaFoldDB" id="A0ABD2ZUK6"/>
<evidence type="ECO:0000313" key="3">
    <source>
        <dbReference type="Proteomes" id="UP001630127"/>
    </source>
</evidence>
<dbReference type="PANTHER" id="PTHR31672:SF13">
    <property type="entry name" value="F-BOX PROTEIN CPR30-LIKE"/>
    <property type="match status" value="1"/>
</dbReference>
<gene>
    <name evidence="2" type="ORF">ACH5RR_014699</name>
</gene>
<feature type="domain" description="F-box" evidence="1">
    <location>
        <begin position="1"/>
        <end position="43"/>
    </location>
</feature>
<dbReference type="PANTHER" id="PTHR31672">
    <property type="entry name" value="BNACNNG10540D PROTEIN"/>
    <property type="match status" value="1"/>
</dbReference>
<accession>A0ABD2ZUK6</accession>
<dbReference type="Pfam" id="PF00646">
    <property type="entry name" value="F-box"/>
    <property type="match status" value="1"/>
</dbReference>
<dbReference type="EMBL" id="JBJUIK010000007">
    <property type="protein sequence ID" value="KAL3521865.1"/>
    <property type="molecule type" value="Genomic_DNA"/>
</dbReference>
<dbReference type="NCBIfam" id="TIGR01640">
    <property type="entry name" value="F_box_assoc_1"/>
    <property type="match status" value="1"/>
</dbReference>
<reference evidence="2 3" key="1">
    <citation type="submission" date="2024-11" db="EMBL/GenBank/DDBJ databases">
        <title>A near-complete genome assembly of Cinchona calisaya.</title>
        <authorList>
            <person name="Lian D.C."/>
            <person name="Zhao X.W."/>
            <person name="Wei L."/>
        </authorList>
    </citation>
    <scope>NUCLEOTIDE SEQUENCE [LARGE SCALE GENOMIC DNA]</scope>
    <source>
        <tissue evidence="2">Nenye</tissue>
    </source>
</reference>
<dbReference type="InterPro" id="IPR006527">
    <property type="entry name" value="F-box-assoc_dom_typ1"/>
</dbReference>
<keyword evidence="3" id="KW-1185">Reference proteome</keyword>
<evidence type="ECO:0000259" key="1">
    <source>
        <dbReference type="PROSITE" id="PS50181"/>
    </source>
</evidence>
<dbReference type="Gene3D" id="1.20.1280.50">
    <property type="match status" value="1"/>
</dbReference>
<evidence type="ECO:0000313" key="2">
    <source>
        <dbReference type="EMBL" id="KAL3521865.1"/>
    </source>
</evidence>
<proteinExistence type="predicted"/>
<protein>
    <recommendedName>
        <fullName evidence="1">F-box domain-containing protein</fullName>
    </recommendedName>
</protein>
<dbReference type="Pfam" id="PF07734">
    <property type="entry name" value="FBA_1"/>
    <property type="match status" value="1"/>
</dbReference>
<dbReference type="CDD" id="cd22157">
    <property type="entry name" value="F-box_AtFBW1-like"/>
    <property type="match status" value="1"/>
</dbReference>
<organism evidence="2 3">
    <name type="scientific">Cinchona calisaya</name>
    <dbReference type="NCBI Taxonomy" id="153742"/>
    <lineage>
        <taxon>Eukaryota</taxon>
        <taxon>Viridiplantae</taxon>
        <taxon>Streptophyta</taxon>
        <taxon>Embryophyta</taxon>
        <taxon>Tracheophyta</taxon>
        <taxon>Spermatophyta</taxon>
        <taxon>Magnoliopsida</taxon>
        <taxon>eudicotyledons</taxon>
        <taxon>Gunneridae</taxon>
        <taxon>Pentapetalae</taxon>
        <taxon>asterids</taxon>
        <taxon>lamiids</taxon>
        <taxon>Gentianales</taxon>
        <taxon>Rubiaceae</taxon>
        <taxon>Cinchonoideae</taxon>
        <taxon>Cinchoneae</taxon>
        <taxon>Cinchona</taxon>
    </lineage>
</organism>
<name>A0ABD2ZUK6_9GENT</name>
<dbReference type="Proteomes" id="UP001630127">
    <property type="component" value="Unassembled WGS sequence"/>
</dbReference>
<dbReference type="SUPFAM" id="SSF81383">
    <property type="entry name" value="F-box domain"/>
    <property type="match status" value="1"/>
</dbReference>
<dbReference type="SMART" id="SM00256">
    <property type="entry name" value="FBOX"/>
    <property type="match status" value="1"/>
</dbReference>
<dbReference type="InterPro" id="IPR017451">
    <property type="entry name" value="F-box-assoc_interact_dom"/>
</dbReference>